<dbReference type="InterPro" id="IPR007029">
    <property type="entry name" value="YHS_dom"/>
</dbReference>
<gene>
    <name evidence="2" type="ORF">MUN33_05635</name>
</gene>
<dbReference type="InterPro" id="IPR009078">
    <property type="entry name" value="Ferritin-like_SF"/>
</dbReference>
<name>A0A9X1WGI5_9CORY</name>
<comment type="caution">
    <text evidence="2">The sequence shown here is derived from an EMBL/GenBank/DDBJ whole genome shotgun (WGS) entry which is preliminary data.</text>
</comment>
<protein>
    <submittedName>
        <fullName evidence="2">YHS domain-containing protein</fullName>
    </submittedName>
</protein>
<evidence type="ECO:0000259" key="1">
    <source>
        <dbReference type="Pfam" id="PF04945"/>
    </source>
</evidence>
<dbReference type="EMBL" id="JALIEA010000011">
    <property type="protein sequence ID" value="MCJ7858200.1"/>
    <property type="molecule type" value="Genomic_DNA"/>
</dbReference>
<proteinExistence type="predicted"/>
<accession>A0A9X1WGI5</accession>
<sequence length="99" mass="10218">MTTHGNLTLTDTSATAGGGCSCGHGHAADADTAPTSTVPEMPEIPEMAECPVMAGTPVVKADAEAAGLYRDHQGQRYWFCCAGCGPRFDADPDRYANAA</sequence>
<feature type="domain" description="YHS" evidence="1">
    <location>
        <begin position="66"/>
        <end position="98"/>
    </location>
</feature>
<dbReference type="AlphaFoldDB" id="A0A9X1WGI5"/>
<dbReference type="Pfam" id="PF04945">
    <property type="entry name" value="YHS"/>
    <property type="match status" value="1"/>
</dbReference>
<reference evidence="2" key="1">
    <citation type="submission" date="2022-04" db="EMBL/GenBank/DDBJ databases">
        <title>Corynebacterium kalidii LD5P10.</title>
        <authorList>
            <person name="Sun J.Q."/>
        </authorList>
    </citation>
    <scope>NUCLEOTIDE SEQUENCE</scope>
    <source>
        <strain evidence="2">LD5P10</strain>
    </source>
</reference>
<dbReference type="InterPro" id="IPR012348">
    <property type="entry name" value="RNR-like"/>
</dbReference>
<keyword evidence="3" id="KW-1185">Reference proteome</keyword>
<dbReference type="SUPFAM" id="SSF47240">
    <property type="entry name" value="Ferritin-like"/>
    <property type="match status" value="1"/>
</dbReference>
<dbReference type="Proteomes" id="UP001139207">
    <property type="component" value="Unassembled WGS sequence"/>
</dbReference>
<evidence type="ECO:0000313" key="2">
    <source>
        <dbReference type="EMBL" id="MCJ7858200.1"/>
    </source>
</evidence>
<dbReference type="GO" id="GO:0016491">
    <property type="term" value="F:oxidoreductase activity"/>
    <property type="evidence" value="ECO:0007669"/>
    <property type="project" value="InterPro"/>
</dbReference>
<dbReference type="RefSeq" id="WP_244803900.1">
    <property type="nucleotide sequence ID" value="NZ_JALIEA010000011.1"/>
</dbReference>
<dbReference type="Gene3D" id="1.10.620.20">
    <property type="entry name" value="Ribonucleotide Reductase, subunit A"/>
    <property type="match status" value="1"/>
</dbReference>
<evidence type="ECO:0000313" key="3">
    <source>
        <dbReference type="Proteomes" id="UP001139207"/>
    </source>
</evidence>
<organism evidence="2 3">
    <name type="scientific">Corynebacterium kalidii</name>
    <dbReference type="NCBI Taxonomy" id="2931982"/>
    <lineage>
        <taxon>Bacteria</taxon>
        <taxon>Bacillati</taxon>
        <taxon>Actinomycetota</taxon>
        <taxon>Actinomycetes</taxon>
        <taxon>Mycobacteriales</taxon>
        <taxon>Corynebacteriaceae</taxon>
        <taxon>Corynebacterium</taxon>
    </lineage>
</organism>